<dbReference type="PANTHER" id="PTHR22604">
    <property type="entry name" value="OXIDOREDUCTASES"/>
    <property type="match status" value="1"/>
</dbReference>
<keyword evidence="2" id="KW-0560">Oxidoreductase</keyword>
<evidence type="ECO:0000259" key="4">
    <source>
        <dbReference type="Pfam" id="PF22725"/>
    </source>
</evidence>
<name>A0ABT3Z8J3_9HYPH</name>
<dbReference type="Proteomes" id="UP001073227">
    <property type="component" value="Unassembled WGS sequence"/>
</dbReference>
<accession>A0ABT3Z8J3</accession>
<keyword evidence="6" id="KW-1185">Reference proteome</keyword>
<feature type="domain" description="Gfo/Idh/MocA-like oxidoreductase N-terminal" evidence="3">
    <location>
        <begin position="7"/>
        <end position="123"/>
    </location>
</feature>
<reference evidence="5" key="1">
    <citation type="submission" date="2022-10" db="EMBL/GenBank/DDBJ databases">
        <title>Hoeflea sp. G2-23, isolated from marine algae.</title>
        <authorList>
            <person name="Kristyanto S."/>
            <person name="Kim J.M."/>
            <person name="Jeon C.O."/>
        </authorList>
    </citation>
    <scope>NUCLEOTIDE SEQUENCE</scope>
    <source>
        <strain evidence="5">G2-23</strain>
    </source>
</reference>
<evidence type="ECO:0000256" key="1">
    <source>
        <dbReference type="ARBA" id="ARBA00010928"/>
    </source>
</evidence>
<evidence type="ECO:0000259" key="3">
    <source>
        <dbReference type="Pfam" id="PF01408"/>
    </source>
</evidence>
<comment type="caution">
    <text evidence="5">The sequence shown here is derived from an EMBL/GenBank/DDBJ whole genome shotgun (WGS) entry which is preliminary data.</text>
</comment>
<proteinExistence type="inferred from homology"/>
<protein>
    <submittedName>
        <fullName evidence="5">Gfo/Idh/MocA family oxidoreductase</fullName>
    </submittedName>
</protein>
<gene>
    <name evidence="5" type="ORF">OEG84_10375</name>
</gene>
<dbReference type="RefSeq" id="WP_267653689.1">
    <property type="nucleotide sequence ID" value="NZ_JAOVZR010000001.1"/>
</dbReference>
<dbReference type="SUPFAM" id="SSF51735">
    <property type="entry name" value="NAD(P)-binding Rossmann-fold domains"/>
    <property type="match status" value="1"/>
</dbReference>
<evidence type="ECO:0000313" key="5">
    <source>
        <dbReference type="EMBL" id="MCY0148104.1"/>
    </source>
</evidence>
<organism evidence="5 6">
    <name type="scientific">Hoeflea algicola</name>
    <dbReference type="NCBI Taxonomy" id="2983763"/>
    <lineage>
        <taxon>Bacteria</taxon>
        <taxon>Pseudomonadati</taxon>
        <taxon>Pseudomonadota</taxon>
        <taxon>Alphaproteobacteria</taxon>
        <taxon>Hyphomicrobiales</taxon>
        <taxon>Rhizobiaceae</taxon>
        <taxon>Hoeflea</taxon>
    </lineage>
</organism>
<evidence type="ECO:0000256" key="2">
    <source>
        <dbReference type="ARBA" id="ARBA00023002"/>
    </source>
</evidence>
<dbReference type="InterPro" id="IPR000683">
    <property type="entry name" value="Gfo/Idh/MocA-like_OxRdtase_N"/>
</dbReference>
<dbReference type="Gene3D" id="3.40.50.720">
    <property type="entry name" value="NAD(P)-binding Rossmann-like Domain"/>
    <property type="match status" value="1"/>
</dbReference>
<dbReference type="EMBL" id="JAOVZR010000001">
    <property type="protein sequence ID" value="MCY0148104.1"/>
    <property type="molecule type" value="Genomic_DNA"/>
</dbReference>
<dbReference type="Pfam" id="PF22725">
    <property type="entry name" value="GFO_IDH_MocA_C3"/>
    <property type="match status" value="1"/>
</dbReference>
<feature type="domain" description="GFO/IDH/MocA-like oxidoreductase" evidence="4">
    <location>
        <begin position="134"/>
        <end position="248"/>
    </location>
</feature>
<dbReference type="InterPro" id="IPR055170">
    <property type="entry name" value="GFO_IDH_MocA-like_dom"/>
</dbReference>
<dbReference type="InterPro" id="IPR036291">
    <property type="entry name" value="NAD(P)-bd_dom_sf"/>
</dbReference>
<dbReference type="Pfam" id="PF01408">
    <property type="entry name" value="GFO_IDH_MocA"/>
    <property type="match status" value="1"/>
</dbReference>
<dbReference type="SUPFAM" id="SSF55347">
    <property type="entry name" value="Glyceraldehyde-3-phosphate dehydrogenase-like, C-terminal domain"/>
    <property type="match status" value="1"/>
</dbReference>
<dbReference type="InterPro" id="IPR050984">
    <property type="entry name" value="Gfo/Idh/MocA_domain"/>
</dbReference>
<dbReference type="Gene3D" id="3.30.360.10">
    <property type="entry name" value="Dihydrodipicolinate Reductase, domain 2"/>
    <property type="match status" value="1"/>
</dbReference>
<sequence>MTNSKTIRWGIAGTGVIAGQFAHDIRHAAGATLSAVTARDPAKAAAFARQHSLAAGFSSLSAMIGSGRIDAVYIATPNTVHCAQTLECIAARIPVLVEKPLTASLTQAREIETAARAAGSFVMEAMWSRYLPAVQAARTAIRDGVIGTVTRLEAELAWKIDYDPQSRFFDKANGGGALHDLGVYPISLARFLLGEPTQITGSWRPAPSGVDIAAEISMHFGQTEALIRCGFDRTGANRMIIEGDRGVISLGVPFIKAGAYTVFASRRRADFTEPGGDTRMARIRRKLFRHMPLPGVSRHDYPFPGSGLQFEIEAASDAIRQNWNEHPDNRLGDSLATLRIIDDVLAAPPSGT</sequence>
<dbReference type="PANTHER" id="PTHR22604:SF105">
    <property type="entry name" value="TRANS-1,2-DIHYDROBENZENE-1,2-DIOL DEHYDROGENASE"/>
    <property type="match status" value="1"/>
</dbReference>
<comment type="similarity">
    <text evidence="1">Belongs to the Gfo/Idh/MocA family.</text>
</comment>
<evidence type="ECO:0000313" key="6">
    <source>
        <dbReference type="Proteomes" id="UP001073227"/>
    </source>
</evidence>